<reference evidence="1" key="2">
    <citation type="submission" date="2022-06" db="UniProtKB">
        <authorList>
            <consortium name="EnsemblMetazoa"/>
        </authorList>
    </citation>
    <scope>IDENTIFICATION</scope>
    <source>
        <strain evidence="1">DF5081</strain>
    </source>
</reference>
<name>A0A8R1EGE5_CAEJA</name>
<proteinExistence type="predicted"/>
<evidence type="ECO:0000313" key="2">
    <source>
        <dbReference type="Proteomes" id="UP000005237"/>
    </source>
</evidence>
<keyword evidence="2" id="KW-1185">Reference proteome</keyword>
<organism evidence="1 2">
    <name type="scientific">Caenorhabditis japonica</name>
    <dbReference type="NCBI Taxonomy" id="281687"/>
    <lineage>
        <taxon>Eukaryota</taxon>
        <taxon>Metazoa</taxon>
        <taxon>Ecdysozoa</taxon>
        <taxon>Nematoda</taxon>
        <taxon>Chromadorea</taxon>
        <taxon>Rhabditida</taxon>
        <taxon>Rhabditina</taxon>
        <taxon>Rhabditomorpha</taxon>
        <taxon>Rhabditoidea</taxon>
        <taxon>Rhabditidae</taxon>
        <taxon>Peloderinae</taxon>
        <taxon>Caenorhabditis</taxon>
    </lineage>
</organism>
<dbReference type="EnsemblMetazoa" id="CJA34850.1">
    <property type="protein sequence ID" value="CJA34850.1"/>
    <property type="gene ID" value="WBGene00210697"/>
</dbReference>
<dbReference type="AlphaFoldDB" id="A0A8R1EGE5"/>
<dbReference type="Proteomes" id="UP000005237">
    <property type="component" value="Unassembled WGS sequence"/>
</dbReference>
<sequence length="144" mass="15128">MSQGAEVVSQSIQLLSECIAIGAVFAVEEKALVLGGIAAAGLLIADLIHLANGNVPKEDLMAKEMRKLGDQIEKLSNQTSQQFQELKMFITEHDIIRATLVNRARARGGYADATGPPRARSGTASAWVPSLAAGGPAAAMIFGR</sequence>
<protein>
    <submittedName>
        <fullName evidence="1">Uncharacterized protein</fullName>
    </submittedName>
</protein>
<reference evidence="2" key="1">
    <citation type="submission" date="2010-08" db="EMBL/GenBank/DDBJ databases">
        <authorList>
            <consortium name="Caenorhabditis japonica Sequencing Consortium"/>
            <person name="Wilson R.K."/>
        </authorList>
    </citation>
    <scope>NUCLEOTIDE SEQUENCE [LARGE SCALE GENOMIC DNA]</scope>
    <source>
        <strain evidence="2">DF5081</strain>
    </source>
</reference>
<evidence type="ECO:0000313" key="1">
    <source>
        <dbReference type="EnsemblMetazoa" id="CJA34850.1"/>
    </source>
</evidence>
<accession>A0A8R1EGE5</accession>